<proteinExistence type="predicted"/>
<accession>A0A401YHM9</accession>
<dbReference type="InterPro" id="IPR054738">
    <property type="entry name" value="Siphovirus-type_tail_C"/>
</dbReference>
<keyword evidence="4" id="KW-1185">Reference proteome</keyword>
<protein>
    <recommendedName>
        <fullName evidence="2">Siphovirus-type tail component C-terminal domain-containing protein</fullName>
    </recommendedName>
</protein>
<dbReference type="Proteomes" id="UP000286931">
    <property type="component" value="Unassembled WGS sequence"/>
</dbReference>
<dbReference type="Pfam" id="PF22768">
    <property type="entry name" value="SPP1_Dit"/>
    <property type="match status" value="1"/>
</dbReference>
<name>A0A401YHM9_9ACTN</name>
<organism evidence="3 4">
    <name type="scientific">Embleya hyalina</name>
    <dbReference type="NCBI Taxonomy" id="516124"/>
    <lineage>
        <taxon>Bacteria</taxon>
        <taxon>Bacillati</taxon>
        <taxon>Actinomycetota</taxon>
        <taxon>Actinomycetes</taxon>
        <taxon>Kitasatosporales</taxon>
        <taxon>Streptomycetaceae</taxon>
        <taxon>Embleya</taxon>
    </lineage>
</organism>
<comment type="caution">
    <text evidence="3">The sequence shown here is derived from an EMBL/GenBank/DDBJ whole genome shotgun (WGS) entry which is preliminary data.</text>
</comment>
<evidence type="ECO:0000259" key="2">
    <source>
        <dbReference type="Pfam" id="PF22768"/>
    </source>
</evidence>
<evidence type="ECO:0000313" key="4">
    <source>
        <dbReference type="Proteomes" id="UP000286931"/>
    </source>
</evidence>
<dbReference type="RefSeq" id="WP_126636305.1">
    <property type="nucleotide sequence ID" value="NZ_BIFH01000015.1"/>
</dbReference>
<sequence length="288" mass="31003">MAGEFVTGPGLIQFRDLVLGPDPLRWRGLEGWQELPSSDDASAPRSGQHGTLPGPLLAQARTVTLDVLMRVAGDPGAVVDRIERATALVDDETPLVVWLDSRGPRMVFGRVVRCRIPVDRAYRIGTVVGIPIQWSCSDPRRYGLAEQSAVTGLPQAEGGLTFPLTFPLDWGTPAVSGTLTAVNSGYAPTSPIVEFVGPVDTPAMVRLSDGTRLEYDLVLGAGETLTVDTRSQSVRLAGADRLYTATSRSVPEEWFRLEPGATDLAFRAAPGSTDPAASMTVRWRSAYW</sequence>
<evidence type="ECO:0000256" key="1">
    <source>
        <dbReference type="SAM" id="MobiDB-lite"/>
    </source>
</evidence>
<feature type="domain" description="Siphovirus-type tail component C-terminal" evidence="2">
    <location>
        <begin position="185"/>
        <end position="287"/>
    </location>
</feature>
<reference evidence="3 4" key="1">
    <citation type="submission" date="2018-12" db="EMBL/GenBank/DDBJ databases">
        <title>Draft genome sequence of Embleya hyalina NBRC 13850T.</title>
        <authorList>
            <person name="Komaki H."/>
            <person name="Hosoyama A."/>
            <person name="Kimura A."/>
            <person name="Ichikawa N."/>
            <person name="Tamura T."/>
        </authorList>
    </citation>
    <scope>NUCLEOTIDE SEQUENCE [LARGE SCALE GENOMIC DNA]</scope>
    <source>
        <strain evidence="3 4">NBRC 13850</strain>
    </source>
</reference>
<feature type="region of interest" description="Disordered" evidence="1">
    <location>
        <begin position="35"/>
        <end position="54"/>
    </location>
</feature>
<dbReference type="OrthoDB" id="5182475at2"/>
<dbReference type="EMBL" id="BIFH01000015">
    <property type="protein sequence ID" value="GCD94079.1"/>
    <property type="molecule type" value="Genomic_DNA"/>
</dbReference>
<dbReference type="Gene3D" id="2.60.120.860">
    <property type="match status" value="1"/>
</dbReference>
<dbReference type="AlphaFoldDB" id="A0A401YHM9"/>
<gene>
    <name evidence="3" type="ORF">EHYA_01735</name>
</gene>
<evidence type="ECO:0000313" key="3">
    <source>
        <dbReference type="EMBL" id="GCD94079.1"/>
    </source>
</evidence>